<organism evidence="2 3">
    <name type="scientific">Gossypium barbadense</name>
    <name type="common">Sea Island cotton</name>
    <name type="synonym">Hibiscus barbadensis</name>
    <dbReference type="NCBI Taxonomy" id="3634"/>
    <lineage>
        <taxon>Eukaryota</taxon>
        <taxon>Viridiplantae</taxon>
        <taxon>Streptophyta</taxon>
        <taxon>Embryophyta</taxon>
        <taxon>Tracheophyta</taxon>
        <taxon>Spermatophyta</taxon>
        <taxon>Magnoliopsida</taxon>
        <taxon>eudicotyledons</taxon>
        <taxon>Gunneridae</taxon>
        <taxon>Pentapetalae</taxon>
        <taxon>rosids</taxon>
        <taxon>malvids</taxon>
        <taxon>Malvales</taxon>
        <taxon>Malvaceae</taxon>
        <taxon>Malvoideae</taxon>
        <taxon>Gossypium</taxon>
    </lineage>
</organism>
<evidence type="ECO:0000256" key="1">
    <source>
        <dbReference type="SAM" id="SignalP"/>
    </source>
</evidence>
<evidence type="ECO:0000313" key="2">
    <source>
        <dbReference type="EMBL" id="PPS16148.1"/>
    </source>
</evidence>
<evidence type="ECO:0008006" key="4">
    <source>
        <dbReference type="Google" id="ProtNLM"/>
    </source>
</evidence>
<gene>
    <name evidence="2" type="ORF">GOBAR_AA04434</name>
</gene>
<dbReference type="OrthoDB" id="999211at2759"/>
<accession>A0A2P5YKT9</accession>
<reference evidence="2 3" key="1">
    <citation type="submission" date="2015-01" db="EMBL/GenBank/DDBJ databases">
        <title>Genome of allotetraploid Gossypium barbadense reveals genomic plasticity and fiber elongation in cotton evolution.</title>
        <authorList>
            <person name="Chen X."/>
            <person name="Liu X."/>
            <person name="Zhao B."/>
            <person name="Zheng H."/>
            <person name="Hu Y."/>
            <person name="Lu G."/>
            <person name="Yang C."/>
            <person name="Chen J."/>
            <person name="Shan C."/>
            <person name="Zhang L."/>
            <person name="Zhou Y."/>
            <person name="Wang L."/>
            <person name="Guo W."/>
            <person name="Bai Y."/>
            <person name="Ruan J."/>
            <person name="Shangguan X."/>
            <person name="Mao Y."/>
            <person name="Jiang J."/>
            <person name="Zhu Y."/>
            <person name="Lei J."/>
            <person name="Kang H."/>
            <person name="Chen S."/>
            <person name="He X."/>
            <person name="Wang R."/>
            <person name="Wang Y."/>
            <person name="Chen J."/>
            <person name="Wang L."/>
            <person name="Yu S."/>
            <person name="Wang B."/>
            <person name="Wei J."/>
            <person name="Song S."/>
            <person name="Lu X."/>
            <person name="Gao Z."/>
            <person name="Gu W."/>
            <person name="Deng X."/>
            <person name="Ma D."/>
            <person name="Wang S."/>
            <person name="Liang W."/>
            <person name="Fang L."/>
            <person name="Cai C."/>
            <person name="Zhu X."/>
            <person name="Zhou B."/>
            <person name="Zhang Y."/>
            <person name="Chen Z."/>
            <person name="Xu S."/>
            <person name="Zhu R."/>
            <person name="Wang S."/>
            <person name="Zhang T."/>
            <person name="Zhao G."/>
        </authorList>
    </citation>
    <scope>NUCLEOTIDE SEQUENCE [LARGE SCALE GENOMIC DNA]</scope>
    <source>
        <strain evidence="3">cv. Xinhai21</strain>
        <tissue evidence="2">Leaf</tissue>
    </source>
</reference>
<dbReference type="Proteomes" id="UP000239757">
    <property type="component" value="Unassembled WGS sequence"/>
</dbReference>
<evidence type="ECO:0000313" key="3">
    <source>
        <dbReference type="Proteomes" id="UP000239757"/>
    </source>
</evidence>
<name>A0A2P5YKT9_GOSBA</name>
<proteinExistence type="predicted"/>
<keyword evidence="1" id="KW-0732">Signal</keyword>
<sequence length="99" mass="11316">MFALLARISSVIHFLATRSMMANLWHLVRGVQADLPQELTSTERFGTSGGLANSGPRNLEWRCRWGFRGIQITSGIFNSPKYFVAYYALPRLWVPRYPP</sequence>
<feature type="signal peptide" evidence="1">
    <location>
        <begin position="1"/>
        <end position="33"/>
    </location>
</feature>
<dbReference type="AlphaFoldDB" id="A0A2P5YKT9"/>
<feature type="chain" id="PRO_5015187501" description="Secreted protein" evidence="1">
    <location>
        <begin position="34"/>
        <end position="99"/>
    </location>
</feature>
<dbReference type="EMBL" id="KZ663062">
    <property type="protein sequence ID" value="PPS16148.1"/>
    <property type="molecule type" value="Genomic_DNA"/>
</dbReference>
<protein>
    <recommendedName>
        <fullName evidence="4">Secreted protein</fullName>
    </recommendedName>
</protein>